<dbReference type="InterPro" id="IPR001279">
    <property type="entry name" value="Metallo-B-lactamas"/>
</dbReference>
<proteinExistence type="predicted"/>
<evidence type="ECO:0000313" key="3">
    <source>
        <dbReference type="Proteomes" id="UP000006683"/>
    </source>
</evidence>
<dbReference type="Pfam" id="PF00753">
    <property type="entry name" value="Lactamase_B"/>
    <property type="match status" value="1"/>
</dbReference>
<dbReference type="KEGG" id="fbl:Fbal_2810"/>
<dbReference type="InterPro" id="IPR036866">
    <property type="entry name" value="RibonucZ/Hydroxyglut_hydro"/>
</dbReference>
<accession>E1SS80</accession>
<dbReference type="EMBL" id="CP002209">
    <property type="protein sequence ID" value="ADN77012.1"/>
    <property type="molecule type" value="Genomic_DNA"/>
</dbReference>
<gene>
    <name evidence="2" type="ordered locus">Fbal_2810</name>
</gene>
<dbReference type="InterPro" id="IPR050855">
    <property type="entry name" value="NDM-1-like"/>
</dbReference>
<dbReference type="OrthoDB" id="420651at2"/>
<evidence type="ECO:0000259" key="1">
    <source>
        <dbReference type="SMART" id="SM00849"/>
    </source>
</evidence>
<dbReference type="AlphaFoldDB" id="E1SS80"/>
<dbReference type="Proteomes" id="UP000006683">
    <property type="component" value="Chromosome"/>
</dbReference>
<dbReference type="SMART" id="SM00849">
    <property type="entry name" value="Lactamase_B"/>
    <property type="match status" value="1"/>
</dbReference>
<evidence type="ECO:0000313" key="2">
    <source>
        <dbReference type="EMBL" id="ADN77012.1"/>
    </source>
</evidence>
<reference evidence="2 3" key="1">
    <citation type="journal article" date="2010" name="Stand. Genomic Sci.">
        <title>Complete genome sequence of Ferrimonas balearica type strain (PAT).</title>
        <authorList>
            <person name="Nolan M."/>
            <person name="Sikorski J."/>
            <person name="Davenport K."/>
            <person name="Lucas S."/>
            <person name="Glavina Del Rio T."/>
            <person name="Tice H."/>
            <person name="Cheng J."/>
            <person name="Goodwin L."/>
            <person name="Pitluck S."/>
            <person name="Liolios K."/>
            <person name="Ivanova N."/>
            <person name="Mavromatis K."/>
            <person name="Ovchinnikova G."/>
            <person name="Pati A."/>
            <person name="Chen A."/>
            <person name="Palaniappan K."/>
            <person name="Land M."/>
            <person name="Hauser L."/>
            <person name="Chang Y."/>
            <person name="Jeffries C."/>
            <person name="Tapia R."/>
            <person name="Brettin T."/>
            <person name="Detter J."/>
            <person name="Han C."/>
            <person name="Yasawong M."/>
            <person name="Rohde M."/>
            <person name="Tindall B."/>
            <person name="Goker M."/>
            <person name="Woyke T."/>
            <person name="Bristow J."/>
            <person name="Eisen J."/>
            <person name="Markowitz V."/>
            <person name="Hugenholtz P."/>
            <person name="Kyrpides N."/>
            <person name="Klenk H."/>
            <person name="Lapidus A."/>
        </authorList>
    </citation>
    <scope>NUCLEOTIDE SEQUENCE [LARGE SCALE GENOMIC DNA]</scope>
    <source>
        <strain evidence="3">DSM 9799 / CCM 4581 / KCTC 23876 / PAT</strain>
    </source>
</reference>
<dbReference type="eggNOG" id="COG0491">
    <property type="taxonomic scope" value="Bacteria"/>
</dbReference>
<dbReference type="Gene3D" id="3.60.15.10">
    <property type="entry name" value="Ribonuclease Z/Hydroxyacylglutathione hydrolase-like"/>
    <property type="match status" value="1"/>
</dbReference>
<sequence>MATRERFHIEAIEGVRVGRFNFGINTTFIVYRVGDTLIDSGPPNQWAAVSAFVEERPLRQVLLTHHHEDHSGNAGRIAAMHNLVPMAPEAGRAKLARGFATPPLQRLIWGAPSPLLTEPLADDLQLDDGSPIVPIPTPGHAKDLTCFHLPHQGWLFSGDLYLSRKLRYLRSDENLAQLMASLRRVLTLEFDTVLCPHRGPVRSGHQALQDKLDYLEQLCDQAQSLARQGRSEKAVLKALLGPEDWLGHLSRYNISKTNLIRQALKVPR</sequence>
<dbReference type="GeneID" id="67183029"/>
<protein>
    <submittedName>
        <fullName evidence="2">Beta-lactamase domain protein</fullName>
    </submittedName>
</protein>
<dbReference type="SUPFAM" id="SSF56281">
    <property type="entry name" value="Metallo-hydrolase/oxidoreductase"/>
    <property type="match status" value="1"/>
</dbReference>
<name>E1SS80_FERBD</name>
<dbReference type="HOGENOM" id="CLU_071018_0_0_6"/>
<organism evidence="2 3">
    <name type="scientific">Ferrimonas balearica (strain DSM 9799 / CCM 4581 / KCTC 23876 / PAT)</name>
    <dbReference type="NCBI Taxonomy" id="550540"/>
    <lineage>
        <taxon>Bacteria</taxon>
        <taxon>Pseudomonadati</taxon>
        <taxon>Pseudomonadota</taxon>
        <taxon>Gammaproteobacteria</taxon>
        <taxon>Alteromonadales</taxon>
        <taxon>Ferrimonadaceae</taxon>
        <taxon>Ferrimonas</taxon>
    </lineage>
</organism>
<dbReference type="STRING" id="550540.Fbal_2810"/>
<dbReference type="PANTHER" id="PTHR42951">
    <property type="entry name" value="METALLO-BETA-LACTAMASE DOMAIN-CONTAINING"/>
    <property type="match status" value="1"/>
</dbReference>
<dbReference type="RefSeq" id="WP_013346318.1">
    <property type="nucleotide sequence ID" value="NC_014541.1"/>
</dbReference>
<keyword evidence="3" id="KW-1185">Reference proteome</keyword>
<feature type="domain" description="Metallo-beta-lactamase" evidence="1">
    <location>
        <begin position="23"/>
        <end position="197"/>
    </location>
</feature>
<dbReference type="PANTHER" id="PTHR42951:SF17">
    <property type="entry name" value="METALLO-BETA-LACTAMASE DOMAIN-CONTAINING PROTEIN"/>
    <property type="match status" value="1"/>
</dbReference>